<keyword evidence="2" id="KW-0804">Transcription</keyword>
<dbReference type="Pfam" id="PF13280">
    <property type="entry name" value="WYL"/>
    <property type="match status" value="1"/>
</dbReference>
<dbReference type="InterPro" id="IPR036388">
    <property type="entry name" value="WH-like_DNA-bd_sf"/>
</dbReference>
<gene>
    <name evidence="4" type="ORF">EV186_109125</name>
</gene>
<dbReference type="PANTHER" id="PTHR34580:SF1">
    <property type="entry name" value="PROTEIN PAFC"/>
    <property type="match status" value="1"/>
</dbReference>
<evidence type="ECO:0000256" key="2">
    <source>
        <dbReference type="ARBA" id="ARBA00023163"/>
    </source>
</evidence>
<name>A0A4R6RW16_LABRH</name>
<dbReference type="PANTHER" id="PTHR34580">
    <property type="match status" value="1"/>
</dbReference>
<keyword evidence="4" id="KW-0238">DNA-binding</keyword>
<dbReference type="SUPFAM" id="SSF46785">
    <property type="entry name" value="Winged helix' DNA-binding domain"/>
    <property type="match status" value="1"/>
</dbReference>
<feature type="domain" description="HTH deoR-type" evidence="3">
    <location>
        <begin position="2"/>
        <end position="75"/>
    </location>
</feature>
<keyword evidence="1" id="KW-0805">Transcription regulation</keyword>
<accession>A0A4R6RW16</accession>
<sequence>MRAGRLLSLLLLLQSRGRMSAPELAAELEVSVRTVYRDIESLSASGVPVYADRGPSGGYQLMEGYRTRLTGLTQAEAGSLALAGLPQQAAELGLGSILAAAELKLMAAMPDPLRAEAARMRERFHLDAPGWFAEGEDLPFLAELAAAVWSQQVVAVRYLRWGPSEVERTLRPLGLVLKAGTWYLVAAGLDDDKPRTYRVSRMRAVVVTDDPFTRPAGFDLAGFWAGTAAHLKERLYHRSAVVRLSPSGRKLLFLLGPVVRRDAEELATDAEGWCTMRIPMETLQHGVHAILQLGAEAEVLEPPELRAKIATEVRKLAARYE</sequence>
<evidence type="ECO:0000259" key="3">
    <source>
        <dbReference type="PROSITE" id="PS51000"/>
    </source>
</evidence>
<keyword evidence="5" id="KW-1185">Reference proteome</keyword>
<dbReference type="PROSITE" id="PS52050">
    <property type="entry name" value="WYL"/>
    <property type="match status" value="1"/>
</dbReference>
<comment type="caution">
    <text evidence="4">The sequence shown here is derived from an EMBL/GenBank/DDBJ whole genome shotgun (WGS) entry which is preliminary data.</text>
</comment>
<dbReference type="GO" id="GO:0003700">
    <property type="term" value="F:DNA-binding transcription factor activity"/>
    <property type="evidence" value="ECO:0007669"/>
    <property type="project" value="InterPro"/>
</dbReference>
<proteinExistence type="predicted"/>
<dbReference type="RefSeq" id="WP_133853916.1">
    <property type="nucleotide sequence ID" value="NZ_SNXZ01000009.1"/>
</dbReference>
<dbReference type="Proteomes" id="UP000295444">
    <property type="component" value="Unassembled WGS sequence"/>
</dbReference>
<dbReference type="InterPro" id="IPR057727">
    <property type="entry name" value="WCX_dom"/>
</dbReference>
<reference evidence="4 5" key="1">
    <citation type="submission" date="2019-03" db="EMBL/GenBank/DDBJ databases">
        <title>Genomic Encyclopedia of Type Strains, Phase IV (KMG-IV): sequencing the most valuable type-strain genomes for metagenomic binning, comparative biology and taxonomic classification.</title>
        <authorList>
            <person name="Goeker M."/>
        </authorList>
    </citation>
    <scope>NUCLEOTIDE SEQUENCE [LARGE SCALE GENOMIC DNA]</scope>
    <source>
        <strain evidence="4 5">DSM 45361</strain>
    </source>
</reference>
<protein>
    <submittedName>
        <fullName evidence="4">Putative DNA-binding transcriptional regulator YafY</fullName>
    </submittedName>
</protein>
<dbReference type="PROSITE" id="PS51000">
    <property type="entry name" value="HTH_DEOR_2"/>
    <property type="match status" value="1"/>
</dbReference>
<dbReference type="GO" id="GO:0003677">
    <property type="term" value="F:DNA binding"/>
    <property type="evidence" value="ECO:0007669"/>
    <property type="project" value="UniProtKB-KW"/>
</dbReference>
<dbReference type="Pfam" id="PF25583">
    <property type="entry name" value="WCX"/>
    <property type="match status" value="1"/>
</dbReference>
<evidence type="ECO:0000313" key="5">
    <source>
        <dbReference type="Proteomes" id="UP000295444"/>
    </source>
</evidence>
<dbReference type="InterPro" id="IPR026881">
    <property type="entry name" value="WYL_dom"/>
</dbReference>
<dbReference type="InterPro" id="IPR036390">
    <property type="entry name" value="WH_DNA-bd_sf"/>
</dbReference>
<dbReference type="EMBL" id="SNXZ01000009">
    <property type="protein sequence ID" value="TDP91133.1"/>
    <property type="molecule type" value="Genomic_DNA"/>
</dbReference>
<dbReference type="Gene3D" id="1.10.10.10">
    <property type="entry name" value="Winged helix-like DNA-binding domain superfamily/Winged helix DNA-binding domain"/>
    <property type="match status" value="1"/>
</dbReference>
<dbReference type="InterPro" id="IPR001034">
    <property type="entry name" value="DeoR_HTH"/>
</dbReference>
<evidence type="ECO:0000256" key="1">
    <source>
        <dbReference type="ARBA" id="ARBA00023015"/>
    </source>
</evidence>
<dbReference type="AlphaFoldDB" id="A0A4R6RW16"/>
<dbReference type="InterPro" id="IPR051534">
    <property type="entry name" value="CBASS_pafABC_assoc_protein"/>
</dbReference>
<dbReference type="PIRSF" id="PIRSF016838">
    <property type="entry name" value="PafC"/>
    <property type="match status" value="1"/>
</dbReference>
<organism evidence="4 5">
    <name type="scientific">Labedaea rhizosphaerae</name>
    <dbReference type="NCBI Taxonomy" id="598644"/>
    <lineage>
        <taxon>Bacteria</taxon>
        <taxon>Bacillati</taxon>
        <taxon>Actinomycetota</taxon>
        <taxon>Actinomycetes</taxon>
        <taxon>Pseudonocardiales</taxon>
        <taxon>Pseudonocardiaceae</taxon>
        <taxon>Labedaea</taxon>
    </lineage>
</organism>
<evidence type="ECO:0000313" key="4">
    <source>
        <dbReference type="EMBL" id="TDP91133.1"/>
    </source>
</evidence>
<dbReference type="InterPro" id="IPR028349">
    <property type="entry name" value="PafC-like"/>
</dbReference>
<dbReference type="Pfam" id="PF08279">
    <property type="entry name" value="HTH_11"/>
    <property type="match status" value="1"/>
</dbReference>
<dbReference type="OrthoDB" id="3171994at2"/>
<dbReference type="InterPro" id="IPR013196">
    <property type="entry name" value="HTH_11"/>
</dbReference>